<feature type="binding site" evidence="5">
    <location>
        <position position="52"/>
    </location>
    <ligand>
        <name>ATP</name>
        <dbReference type="ChEBI" id="CHEBI:30616"/>
    </ligand>
</feature>
<dbReference type="SUPFAM" id="SSF56112">
    <property type="entry name" value="Protein kinase-like (PK-like)"/>
    <property type="match status" value="1"/>
</dbReference>
<evidence type="ECO:0000256" key="1">
    <source>
        <dbReference type="ARBA" id="ARBA00022679"/>
    </source>
</evidence>
<feature type="non-terminal residue" evidence="7">
    <location>
        <position position="307"/>
    </location>
</feature>
<feature type="domain" description="Protein kinase" evidence="6">
    <location>
        <begin position="24"/>
        <end position="307"/>
    </location>
</feature>
<dbReference type="InterPro" id="IPR008271">
    <property type="entry name" value="Ser/Thr_kinase_AS"/>
</dbReference>
<dbReference type="AlphaFoldDB" id="A0A150SCT6"/>
<dbReference type="InterPro" id="IPR011009">
    <property type="entry name" value="Kinase-like_dom_sf"/>
</dbReference>
<evidence type="ECO:0000313" key="8">
    <source>
        <dbReference type="Proteomes" id="UP000075635"/>
    </source>
</evidence>
<evidence type="ECO:0000259" key="6">
    <source>
        <dbReference type="PROSITE" id="PS50011"/>
    </source>
</evidence>
<comment type="caution">
    <text evidence="7">The sequence shown here is derived from an EMBL/GenBank/DDBJ whole genome shotgun (WGS) entry which is preliminary data.</text>
</comment>
<dbReference type="SMART" id="SM00220">
    <property type="entry name" value="S_TKc"/>
    <property type="match status" value="1"/>
</dbReference>
<keyword evidence="3" id="KW-0418">Kinase</keyword>
<evidence type="ECO:0000313" key="7">
    <source>
        <dbReference type="EMBL" id="KYF90303.1"/>
    </source>
</evidence>
<dbReference type="PROSITE" id="PS00107">
    <property type="entry name" value="PROTEIN_KINASE_ATP"/>
    <property type="match status" value="1"/>
</dbReference>
<reference evidence="7 8" key="1">
    <citation type="submission" date="2014-02" db="EMBL/GenBank/DDBJ databases">
        <title>The small core and large imbalanced accessory genome model reveals a collaborative survival strategy of Sorangium cellulosum strains in nature.</title>
        <authorList>
            <person name="Han K."/>
            <person name="Peng R."/>
            <person name="Blom J."/>
            <person name="Li Y.-Z."/>
        </authorList>
    </citation>
    <scope>NUCLEOTIDE SEQUENCE [LARGE SCALE GENOMIC DNA]</scope>
    <source>
        <strain evidence="7 8">So0011-07</strain>
    </source>
</reference>
<proteinExistence type="predicted"/>
<evidence type="ECO:0000256" key="5">
    <source>
        <dbReference type="PROSITE-ProRule" id="PRU10141"/>
    </source>
</evidence>
<dbReference type="InterPro" id="IPR000719">
    <property type="entry name" value="Prot_kinase_dom"/>
</dbReference>
<dbReference type="GO" id="GO:0004674">
    <property type="term" value="F:protein serine/threonine kinase activity"/>
    <property type="evidence" value="ECO:0007669"/>
    <property type="project" value="TreeGrafter"/>
</dbReference>
<dbReference type="Proteomes" id="UP000075635">
    <property type="component" value="Unassembled WGS sequence"/>
</dbReference>
<sequence>MSEAEDEEIQRLRARVGTTLRGKWRLDALIGAGGMAAVYAATHHVGHRVAIKILHPEGAVSRELRARFEQEALAAARLGHPAAVQVLDIDATEQGEPFLVMELLDGESLRERAFRLGGVPLPELLAHVDTLLEVLRAAHDAGIVHRDIKPDNLFVTRDGRLKVLDFGIARMKEGGAGLKTRTGAVLGTTSYMAPEQILGRHVDGRADLYAVGATMFTLLTNRRLHDADALTEGELLIRMSTTPAPSLATVAPGVDPRVARAWSTARSPSRSSGAIRTRRRCSPTCAPCAGARSPPSRRWRWRRPTIA</sequence>
<name>A0A150SCT6_SORCE</name>
<organism evidence="7 8">
    <name type="scientific">Sorangium cellulosum</name>
    <name type="common">Polyangium cellulosum</name>
    <dbReference type="NCBI Taxonomy" id="56"/>
    <lineage>
        <taxon>Bacteria</taxon>
        <taxon>Pseudomonadati</taxon>
        <taxon>Myxococcota</taxon>
        <taxon>Polyangia</taxon>
        <taxon>Polyangiales</taxon>
        <taxon>Polyangiaceae</taxon>
        <taxon>Sorangium</taxon>
    </lineage>
</organism>
<dbReference type="PROSITE" id="PS50011">
    <property type="entry name" value="PROTEIN_KINASE_DOM"/>
    <property type="match status" value="1"/>
</dbReference>
<evidence type="ECO:0000256" key="2">
    <source>
        <dbReference type="ARBA" id="ARBA00022741"/>
    </source>
</evidence>
<accession>A0A150SCT6</accession>
<dbReference type="Gene3D" id="3.30.200.20">
    <property type="entry name" value="Phosphorylase Kinase, domain 1"/>
    <property type="match status" value="1"/>
</dbReference>
<keyword evidence="2 5" id="KW-0547">Nucleotide-binding</keyword>
<dbReference type="InterPro" id="IPR017441">
    <property type="entry name" value="Protein_kinase_ATP_BS"/>
</dbReference>
<dbReference type="EMBL" id="JEMB01001132">
    <property type="protein sequence ID" value="KYF90303.1"/>
    <property type="molecule type" value="Genomic_DNA"/>
</dbReference>
<keyword evidence="1" id="KW-0808">Transferase</keyword>
<gene>
    <name evidence="7" type="ORF">BE17_44115</name>
</gene>
<dbReference type="Gene3D" id="1.10.510.10">
    <property type="entry name" value="Transferase(Phosphotransferase) domain 1"/>
    <property type="match status" value="1"/>
</dbReference>
<dbReference type="PROSITE" id="PS00108">
    <property type="entry name" value="PROTEIN_KINASE_ST"/>
    <property type="match status" value="1"/>
</dbReference>
<dbReference type="GO" id="GO:0005524">
    <property type="term" value="F:ATP binding"/>
    <property type="evidence" value="ECO:0007669"/>
    <property type="project" value="UniProtKB-UniRule"/>
</dbReference>
<dbReference type="PANTHER" id="PTHR43289">
    <property type="entry name" value="MITOGEN-ACTIVATED PROTEIN KINASE KINASE KINASE 20-RELATED"/>
    <property type="match status" value="1"/>
</dbReference>
<evidence type="ECO:0000256" key="4">
    <source>
        <dbReference type="ARBA" id="ARBA00022840"/>
    </source>
</evidence>
<dbReference type="Pfam" id="PF00069">
    <property type="entry name" value="Pkinase"/>
    <property type="match status" value="1"/>
</dbReference>
<dbReference type="CDD" id="cd14014">
    <property type="entry name" value="STKc_PknB_like"/>
    <property type="match status" value="1"/>
</dbReference>
<keyword evidence="4 5" id="KW-0067">ATP-binding</keyword>
<protein>
    <recommendedName>
        <fullName evidence="6">Protein kinase domain-containing protein</fullName>
    </recommendedName>
</protein>
<evidence type="ECO:0000256" key="3">
    <source>
        <dbReference type="ARBA" id="ARBA00022777"/>
    </source>
</evidence>
<dbReference type="PANTHER" id="PTHR43289:SF34">
    <property type="entry name" value="SERINE_THREONINE-PROTEIN KINASE YBDM-RELATED"/>
    <property type="match status" value="1"/>
</dbReference>